<feature type="chain" id="PRO_5045952416" evidence="2">
    <location>
        <begin position="22"/>
        <end position="320"/>
    </location>
</feature>
<dbReference type="InterPro" id="IPR002491">
    <property type="entry name" value="ABC_transptr_periplasmic_BD"/>
</dbReference>
<dbReference type="PANTHER" id="PTHR30535:SF7">
    <property type="entry name" value="IRON(III) DICITRATE-BINDING PROTEIN"/>
    <property type="match status" value="1"/>
</dbReference>
<evidence type="ECO:0000259" key="3">
    <source>
        <dbReference type="PROSITE" id="PS50983"/>
    </source>
</evidence>
<proteinExistence type="inferred from homology"/>
<evidence type="ECO:0000256" key="2">
    <source>
        <dbReference type="SAM" id="SignalP"/>
    </source>
</evidence>
<feature type="domain" description="Fe/B12 periplasmic-binding" evidence="3">
    <location>
        <begin position="52"/>
        <end position="320"/>
    </location>
</feature>
<name>A0ABS2APT6_9ACTN</name>
<keyword evidence="2" id="KW-0732">Signal</keyword>
<evidence type="ECO:0000256" key="1">
    <source>
        <dbReference type="ARBA" id="ARBA00008814"/>
    </source>
</evidence>
<gene>
    <name evidence="4" type="ORF">JIG36_40795</name>
</gene>
<dbReference type="Gene3D" id="3.40.50.1980">
    <property type="entry name" value="Nitrogenase molybdenum iron protein domain"/>
    <property type="match status" value="2"/>
</dbReference>
<evidence type="ECO:0000313" key="4">
    <source>
        <dbReference type="EMBL" id="MBM2621857.1"/>
    </source>
</evidence>
<reference evidence="4 5" key="1">
    <citation type="submission" date="2021-01" db="EMBL/GenBank/DDBJ databases">
        <title>Actinoplanes sp. nov. LDG1-06 isolated from lichen.</title>
        <authorList>
            <person name="Saeng-In P."/>
            <person name="Phongsopitanun W."/>
            <person name="Kanchanasin P."/>
            <person name="Yuki M."/>
            <person name="Kudo T."/>
            <person name="Ohkuma M."/>
            <person name="Tanasupawat S."/>
        </authorList>
    </citation>
    <scope>NUCLEOTIDE SEQUENCE [LARGE SCALE GENOMIC DNA]</scope>
    <source>
        <strain evidence="4 5">LDG1-06</strain>
    </source>
</reference>
<organism evidence="4 5">
    <name type="scientific">Paractinoplanes ovalisporus</name>
    <dbReference type="NCBI Taxonomy" id="2810368"/>
    <lineage>
        <taxon>Bacteria</taxon>
        <taxon>Bacillati</taxon>
        <taxon>Actinomycetota</taxon>
        <taxon>Actinomycetes</taxon>
        <taxon>Micromonosporales</taxon>
        <taxon>Micromonosporaceae</taxon>
        <taxon>Paractinoplanes</taxon>
    </lineage>
</organism>
<dbReference type="Proteomes" id="UP000632138">
    <property type="component" value="Unassembled WGS sequence"/>
</dbReference>
<sequence length="320" mass="34182">MKRIAALSTVLVLAAGCGAAADDTQAGSSGAGYPLTMKNCGADVTFDKAPERLVMLKSSAVPFLHDLGVMDRVTARAGQYPKEYYDAATQAEIDKVPLLTDKTDTSGHLQISKEVVISQQPDLVLGEVDNLSRDTLSAVDIPLLEEPTMCEGNTDAPTFDSIYAQMEAYGKVFGRQSEAATAVTALKDRMSKIKAEKSGRTAAVLYPTVGGGVTYAYGNASMAHPQLEAAGFTNVFADSKERVFEVTLEELLGRNPDVLILLYGDGDPKAVEQAVTGLPGAEKLKAVQNKNLMTQLFNFTEPPTPLSIDGLERIVERFPG</sequence>
<dbReference type="RefSeq" id="WP_203381931.1">
    <property type="nucleotide sequence ID" value="NZ_JAENHP010000022.1"/>
</dbReference>
<protein>
    <submittedName>
        <fullName evidence="4">ABC transporter substrate-binding protein</fullName>
    </submittedName>
</protein>
<keyword evidence="5" id="KW-1185">Reference proteome</keyword>
<accession>A0ABS2APT6</accession>
<dbReference type="InterPro" id="IPR050902">
    <property type="entry name" value="ABC_Transporter_SBP"/>
</dbReference>
<dbReference type="EMBL" id="JAENHP010000022">
    <property type="protein sequence ID" value="MBM2621857.1"/>
    <property type="molecule type" value="Genomic_DNA"/>
</dbReference>
<dbReference type="PANTHER" id="PTHR30535">
    <property type="entry name" value="VITAMIN B12-BINDING PROTEIN"/>
    <property type="match status" value="1"/>
</dbReference>
<feature type="signal peptide" evidence="2">
    <location>
        <begin position="1"/>
        <end position="21"/>
    </location>
</feature>
<dbReference type="Pfam" id="PF01497">
    <property type="entry name" value="Peripla_BP_2"/>
    <property type="match status" value="1"/>
</dbReference>
<evidence type="ECO:0000313" key="5">
    <source>
        <dbReference type="Proteomes" id="UP000632138"/>
    </source>
</evidence>
<dbReference type="PROSITE" id="PS51257">
    <property type="entry name" value="PROKAR_LIPOPROTEIN"/>
    <property type="match status" value="1"/>
</dbReference>
<dbReference type="PROSITE" id="PS50983">
    <property type="entry name" value="FE_B12_PBP"/>
    <property type="match status" value="1"/>
</dbReference>
<comment type="similarity">
    <text evidence="1">Belongs to the bacterial solute-binding protein 8 family.</text>
</comment>
<dbReference type="SUPFAM" id="SSF53807">
    <property type="entry name" value="Helical backbone' metal receptor"/>
    <property type="match status" value="1"/>
</dbReference>
<comment type="caution">
    <text evidence="4">The sequence shown here is derived from an EMBL/GenBank/DDBJ whole genome shotgun (WGS) entry which is preliminary data.</text>
</comment>